<protein>
    <submittedName>
        <fullName evidence="2">Uncharacterized protein</fullName>
    </submittedName>
</protein>
<reference evidence="3" key="1">
    <citation type="journal article" date="2019" name="Int. J. Syst. Evol. Microbiol.">
        <title>The Global Catalogue of Microorganisms (GCM) 10K type strain sequencing project: providing services to taxonomists for standard genome sequencing and annotation.</title>
        <authorList>
            <consortium name="The Broad Institute Genomics Platform"/>
            <consortium name="The Broad Institute Genome Sequencing Center for Infectious Disease"/>
            <person name="Wu L."/>
            <person name="Ma J."/>
        </authorList>
    </citation>
    <scope>NUCLEOTIDE SEQUENCE [LARGE SCALE GENOMIC DNA]</scope>
    <source>
        <strain evidence="3">CGMCC 4.7426</strain>
    </source>
</reference>
<evidence type="ECO:0000313" key="3">
    <source>
        <dbReference type="Proteomes" id="UP001595989"/>
    </source>
</evidence>
<organism evidence="2 3">
    <name type="scientific">Virgibacillus kekensis</name>
    <dbReference type="NCBI Taxonomy" id="202261"/>
    <lineage>
        <taxon>Bacteria</taxon>
        <taxon>Bacillati</taxon>
        <taxon>Bacillota</taxon>
        <taxon>Bacilli</taxon>
        <taxon>Bacillales</taxon>
        <taxon>Bacillaceae</taxon>
        <taxon>Virgibacillus</taxon>
    </lineage>
</organism>
<accession>A0ABV9DFU7</accession>
<feature type="transmembrane region" description="Helical" evidence="1">
    <location>
        <begin position="16"/>
        <end position="36"/>
    </location>
</feature>
<comment type="caution">
    <text evidence="2">The sequence shown here is derived from an EMBL/GenBank/DDBJ whole genome shotgun (WGS) entry which is preliminary data.</text>
</comment>
<dbReference type="RefSeq" id="WP_390293205.1">
    <property type="nucleotide sequence ID" value="NZ_JBHSFU010000003.1"/>
</dbReference>
<evidence type="ECO:0000256" key="1">
    <source>
        <dbReference type="SAM" id="Phobius"/>
    </source>
</evidence>
<dbReference type="EMBL" id="JBHSFU010000003">
    <property type="protein sequence ID" value="MFC4557262.1"/>
    <property type="molecule type" value="Genomic_DNA"/>
</dbReference>
<dbReference type="Proteomes" id="UP001595989">
    <property type="component" value="Unassembled WGS sequence"/>
</dbReference>
<evidence type="ECO:0000313" key="2">
    <source>
        <dbReference type="EMBL" id="MFC4557262.1"/>
    </source>
</evidence>
<keyword evidence="1" id="KW-0472">Membrane</keyword>
<proteinExistence type="predicted"/>
<name>A0ABV9DFU7_9BACI</name>
<keyword evidence="1" id="KW-0812">Transmembrane</keyword>
<gene>
    <name evidence="2" type="ORF">ACFO3D_03420</name>
</gene>
<sequence length="59" mass="7365">MLLVWKEREQLKVPDWHILLFVGTSLVHDYWIFWGLPRVYYWEAKKQFQLQEEDEENIA</sequence>
<keyword evidence="1" id="KW-1133">Transmembrane helix</keyword>
<keyword evidence="3" id="KW-1185">Reference proteome</keyword>